<dbReference type="Proteomes" id="UP000076798">
    <property type="component" value="Unassembled WGS sequence"/>
</dbReference>
<dbReference type="STRING" id="1314776.A0A166AHC4"/>
<dbReference type="AlphaFoldDB" id="A0A166AHC4"/>
<name>A0A166AHC4_9AGAM</name>
<keyword evidence="2" id="KW-0472">Membrane</keyword>
<sequence>MVFIPLLSKRTTKERRKGGGGGGGNKGGGGKSGGSSSSGSSGSSGSSSSGSKGSSSSSGSSGSSRSVPISNAGNGRSSATAYGLGGGAVGTIAAGSLFAGRSIGGGTRNQVYGSRTYGSGYPGLGPGSVANRGFPFGFWPVVWGSTLGFSTAAYLHDSEYGRPDNSSRPGGALFEAPLSEPNDNTTYHLVADNATITSLLQSIEANCTLSTNSITPVAFNPNDTSQPQPEQAIQYYRASSIVLTLDGYNDTAVNSGGNQTDTPLPSNLNQTFLQCINETIGAAAPLIGASNTLIIPAAFPLVGTLWMLLTIIHMF</sequence>
<evidence type="ECO:0000256" key="2">
    <source>
        <dbReference type="SAM" id="Phobius"/>
    </source>
</evidence>
<accession>A0A166AHC4</accession>
<dbReference type="OrthoDB" id="3365917at2759"/>
<feature type="compositionally biased region" description="Low complexity" evidence="1">
    <location>
        <begin position="34"/>
        <end position="64"/>
    </location>
</feature>
<dbReference type="EMBL" id="KV428143">
    <property type="protein sequence ID" value="KZT35322.1"/>
    <property type="molecule type" value="Genomic_DNA"/>
</dbReference>
<evidence type="ECO:0000256" key="1">
    <source>
        <dbReference type="SAM" id="MobiDB-lite"/>
    </source>
</evidence>
<reference evidence="3 4" key="1">
    <citation type="journal article" date="2016" name="Mol. Biol. Evol.">
        <title>Comparative Genomics of Early-Diverging Mushroom-Forming Fungi Provides Insights into the Origins of Lignocellulose Decay Capabilities.</title>
        <authorList>
            <person name="Nagy L.G."/>
            <person name="Riley R."/>
            <person name="Tritt A."/>
            <person name="Adam C."/>
            <person name="Daum C."/>
            <person name="Floudas D."/>
            <person name="Sun H."/>
            <person name="Yadav J.S."/>
            <person name="Pangilinan J."/>
            <person name="Larsson K.H."/>
            <person name="Matsuura K."/>
            <person name="Barry K."/>
            <person name="Labutti K."/>
            <person name="Kuo R."/>
            <person name="Ohm R.A."/>
            <person name="Bhattacharya S.S."/>
            <person name="Shirouzu T."/>
            <person name="Yoshinaga Y."/>
            <person name="Martin F.M."/>
            <person name="Grigoriev I.V."/>
            <person name="Hibbett D.S."/>
        </authorList>
    </citation>
    <scope>NUCLEOTIDE SEQUENCE [LARGE SCALE GENOMIC DNA]</scope>
    <source>
        <strain evidence="3 4">HHB10207 ss-3</strain>
    </source>
</reference>
<protein>
    <submittedName>
        <fullName evidence="3">Uncharacterized protein</fullName>
    </submittedName>
</protein>
<proteinExistence type="predicted"/>
<feature type="transmembrane region" description="Helical" evidence="2">
    <location>
        <begin position="293"/>
        <end position="312"/>
    </location>
</feature>
<evidence type="ECO:0000313" key="3">
    <source>
        <dbReference type="EMBL" id="KZT35322.1"/>
    </source>
</evidence>
<feature type="compositionally biased region" description="Gly residues" evidence="1">
    <location>
        <begin position="19"/>
        <end position="33"/>
    </location>
</feature>
<keyword evidence="4" id="KW-1185">Reference proteome</keyword>
<gene>
    <name evidence="3" type="ORF">SISSUDRAFT_1051540</name>
</gene>
<feature type="region of interest" description="Disordered" evidence="1">
    <location>
        <begin position="1"/>
        <end position="72"/>
    </location>
</feature>
<organism evidence="3 4">
    <name type="scientific">Sistotremastrum suecicum HHB10207 ss-3</name>
    <dbReference type="NCBI Taxonomy" id="1314776"/>
    <lineage>
        <taxon>Eukaryota</taxon>
        <taxon>Fungi</taxon>
        <taxon>Dikarya</taxon>
        <taxon>Basidiomycota</taxon>
        <taxon>Agaricomycotina</taxon>
        <taxon>Agaricomycetes</taxon>
        <taxon>Sistotremastrales</taxon>
        <taxon>Sistotremastraceae</taxon>
        <taxon>Sistotremastrum</taxon>
    </lineage>
</organism>
<evidence type="ECO:0000313" key="4">
    <source>
        <dbReference type="Proteomes" id="UP000076798"/>
    </source>
</evidence>
<keyword evidence="2" id="KW-0812">Transmembrane</keyword>
<keyword evidence="2" id="KW-1133">Transmembrane helix</keyword>